<protein>
    <submittedName>
        <fullName evidence="1">Uncharacterized protein</fullName>
    </submittedName>
</protein>
<name>A0A818YJG8_9BILA</name>
<gene>
    <name evidence="1" type="ORF">JBS370_LOCUS12768</name>
</gene>
<comment type="caution">
    <text evidence="1">The sequence shown here is derived from an EMBL/GenBank/DDBJ whole genome shotgun (WGS) entry which is preliminary data.</text>
</comment>
<dbReference type="AlphaFoldDB" id="A0A818YJG8"/>
<evidence type="ECO:0000313" key="1">
    <source>
        <dbReference type="EMBL" id="CAF3754692.1"/>
    </source>
</evidence>
<evidence type="ECO:0000313" key="2">
    <source>
        <dbReference type="Proteomes" id="UP000663836"/>
    </source>
</evidence>
<dbReference type="EMBL" id="CAJOBD010001057">
    <property type="protein sequence ID" value="CAF3754692.1"/>
    <property type="molecule type" value="Genomic_DNA"/>
</dbReference>
<dbReference type="Proteomes" id="UP000663836">
    <property type="component" value="Unassembled WGS sequence"/>
</dbReference>
<reference evidence="1" key="1">
    <citation type="submission" date="2021-02" db="EMBL/GenBank/DDBJ databases">
        <authorList>
            <person name="Nowell W R."/>
        </authorList>
    </citation>
    <scope>NUCLEOTIDE SEQUENCE</scope>
</reference>
<accession>A0A818YJG8</accession>
<organism evidence="1 2">
    <name type="scientific">Rotaria sordida</name>
    <dbReference type="NCBI Taxonomy" id="392033"/>
    <lineage>
        <taxon>Eukaryota</taxon>
        <taxon>Metazoa</taxon>
        <taxon>Spiralia</taxon>
        <taxon>Gnathifera</taxon>
        <taxon>Rotifera</taxon>
        <taxon>Eurotatoria</taxon>
        <taxon>Bdelloidea</taxon>
        <taxon>Philodinida</taxon>
        <taxon>Philodinidae</taxon>
        <taxon>Rotaria</taxon>
    </lineage>
</organism>
<proteinExistence type="predicted"/>
<sequence length="424" mass="43767">MNIIYPARCGISMSCKKEFADVIQGRTAAYISNILVEFKFADGSSNELALTRCKKATGSSLNSLLRSRRAPKTTTAKATTPIATTPIVTTAKATTPMATTAKATTAKAATTSGQPIAATIAPTTAKAAVILPNCSDSLQNGQETDKDCGGGICAKCENGLKCLQRNDCISDVCTGGFCQVPTCTDHVTNGVETDIDCGGSGGCDKCDDGLHCLADTDFANCSDSVENGMESDTDCGGEFCPPCPDTWESPSCTDQVINGNETDKDCGGGVCLPCADGLHCKVASDCISGVCTNGTCQVPTCNDTVKNGNETDKDCGGGTCPKCDNALSCRGDTDCVSNQCRQSVCQLCSLTSFTNGDFETGTSSGWTIGGGSRAGIDSSLINPSDYLLGGSRYVANIATSHSSIVTSGTDPNIKTLMPNIVHRE</sequence>